<dbReference type="Gene3D" id="3.40.50.720">
    <property type="entry name" value="NAD(P)-binding Rossmann-like Domain"/>
    <property type="match status" value="1"/>
</dbReference>
<name>A0ABV8KII2_9ACTN</name>
<keyword evidence="3" id="KW-1185">Reference proteome</keyword>
<proteinExistence type="predicted"/>
<accession>A0ABV8KII2</accession>
<organism evidence="2 3">
    <name type="scientific">Micromonospora zhanjiangensis</name>
    <dbReference type="NCBI Taxonomy" id="1522057"/>
    <lineage>
        <taxon>Bacteria</taxon>
        <taxon>Bacillati</taxon>
        <taxon>Actinomycetota</taxon>
        <taxon>Actinomycetes</taxon>
        <taxon>Micromonosporales</taxon>
        <taxon>Micromonosporaceae</taxon>
        <taxon>Micromonospora</taxon>
    </lineage>
</organism>
<dbReference type="InterPro" id="IPR036291">
    <property type="entry name" value="NAD(P)-bd_dom_sf"/>
</dbReference>
<dbReference type="InterPro" id="IPR016040">
    <property type="entry name" value="NAD(P)-bd_dom"/>
</dbReference>
<sequence>MRVVVAGGHGKIALLLERLLSDRGHPVVGLIRNPEHADDLRAAGAEPALCDLERASADELADQLAAADADAVVFAAGAGPGSGVPRKDTVDRAAAALLADAAERAGVRRYLLVSSMGVDAPPSADRDDVFAAYLRAKKAAEDDLRGRDLDWTALRPGRLTDDPPTGLVRLARRVERGDVTRADVAAVLLALLDTPATAGQTLELVGGDTPIAQAVGRLGPA</sequence>
<dbReference type="PANTHER" id="PTHR15020:SF50">
    <property type="entry name" value="UPF0659 PROTEIN YMR090W"/>
    <property type="match status" value="1"/>
</dbReference>
<evidence type="ECO:0000313" key="2">
    <source>
        <dbReference type="EMBL" id="MFC4105889.1"/>
    </source>
</evidence>
<evidence type="ECO:0000259" key="1">
    <source>
        <dbReference type="Pfam" id="PF13460"/>
    </source>
</evidence>
<dbReference type="Pfam" id="PF13460">
    <property type="entry name" value="NAD_binding_10"/>
    <property type="match status" value="1"/>
</dbReference>
<dbReference type="SUPFAM" id="SSF51735">
    <property type="entry name" value="NAD(P)-binding Rossmann-fold domains"/>
    <property type="match status" value="1"/>
</dbReference>
<dbReference type="RefSeq" id="WP_377543221.1">
    <property type="nucleotide sequence ID" value="NZ_JBHSBN010000004.1"/>
</dbReference>
<comment type="caution">
    <text evidence="2">The sequence shown here is derived from an EMBL/GenBank/DDBJ whole genome shotgun (WGS) entry which is preliminary data.</text>
</comment>
<dbReference type="Proteomes" id="UP001595868">
    <property type="component" value="Unassembled WGS sequence"/>
</dbReference>
<feature type="domain" description="NAD(P)-binding" evidence="1">
    <location>
        <begin position="7"/>
        <end position="195"/>
    </location>
</feature>
<protein>
    <submittedName>
        <fullName evidence="2">NAD(P)H-binding protein</fullName>
    </submittedName>
</protein>
<dbReference type="EMBL" id="JBHSBN010000004">
    <property type="protein sequence ID" value="MFC4105889.1"/>
    <property type="molecule type" value="Genomic_DNA"/>
</dbReference>
<reference evidence="3" key="1">
    <citation type="journal article" date="2019" name="Int. J. Syst. Evol. Microbiol.">
        <title>The Global Catalogue of Microorganisms (GCM) 10K type strain sequencing project: providing services to taxonomists for standard genome sequencing and annotation.</title>
        <authorList>
            <consortium name="The Broad Institute Genomics Platform"/>
            <consortium name="The Broad Institute Genome Sequencing Center for Infectious Disease"/>
            <person name="Wu L."/>
            <person name="Ma J."/>
        </authorList>
    </citation>
    <scope>NUCLEOTIDE SEQUENCE [LARGE SCALE GENOMIC DNA]</scope>
    <source>
        <strain evidence="3">2902at01</strain>
    </source>
</reference>
<evidence type="ECO:0000313" key="3">
    <source>
        <dbReference type="Proteomes" id="UP001595868"/>
    </source>
</evidence>
<dbReference type="PANTHER" id="PTHR15020">
    <property type="entry name" value="FLAVIN REDUCTASE-RELATED"/>
    <property type="match status" value="1"/>
</dbReference>
<gene>
    <name evidence="2" type="ORF">ACFOX0_08060</name>
</gene>